<comment type="similarity">
    <text evidence="1">Belongs to the methyltransferase superfamily. RsmJ family.</text>
</comment>
<dbReference type="EC" id="2.1.1.242" evidence="1"/>
<comment type="catalytic activity">
    <reaction evidence="1">
        <text>guanosine(1516) in 16S rRNA + S-adenosyl-L-methionine = N(2)-methylguanosine(1516) in 16S rRNA + S-adenosyl-L-homocysteine + H(+)</text>
        <dbReference type="Rhea" id="RHEA:43220"/>
        <dbReference type="Rhea" id="RHEA-COMP:10412"/>
        <dbReference type="Rhea" id="RHEA-COMP:10413"/>
        <dbReference type="ChEBI" id="CHEBI:15378"/>
        <dbReference type="ChEBI" id="CHEBI:57856"/>
        <dbReference type="ChEBI" id="CHEBI:59789"/>
        <dbReference type="ChEBI" id="CHEBI:74269"/>
        <dbReference type="ChEBI" id="CHEBI:74481"/>
        <dbReference type="EC" id="2.1.1.242"/>
    </reaction>
</comment>
<dbReference type="GO" id="GO:0005737">
    <property type="term" value="C:cytoplasm"/>
    <property type="evidence" value="ECO:0007669"/>
    <property type="project" value="UniProtKB-SubCell"/>
</dbReference>
<comment type="subcellular location">
    <subcellularLocation>
        <location evidence="1">Cytoplasm</location>
    </subcellularLocation>
</comment>
<feature type="binding site" evidence="1">
    <location>
        <position position="201"/>
    </location>
    <ligand>
        <name>S-adenosyl-L-methionine</name>
        <dbReference type="ChEBI" id="CHEBI:59789"/>
    </ligand>
</feature>
<dbReference type="PANTHER" id="PTHR36112:SF1">
    <property type="entry name" value="RIBOSOMAL RNA SMALL SUBUNIT METHYLTRANSFERASE J"/>
    <property type="match status" value="1"/>
</dbReference>
<evidence type="ECO:0000313" key="3">
    <source>
        <dbReference type="Proteomes" id="UP000191418"/>
    </source>
</evidence>
<protein>
    <recommendedName>
        <fullName evidence="1">Ribosomal RNA small subunit methyltransferase J</fullName>
        <ecNumber evidence="1">2.1.1.242</ecNumber>
    </recommendedName>
    <alternativeName>
        <fullName evidence="1">16S rRNA m2G1516 methyltransferase</fullName>
    </alternativeName>
    <alternativeName>
        <fullName evidence="1">rRNA (guanine-N(2)-)-methyltransferase</fullName>
    </alternativeName>
</protein>
<dbReference type="InterPro" id="IPR007536">
    <property type="entry name" value="16SrRNA_methylTrfase_J"/>
</dbReference>
<comment type="caution">
    <text evidence="2">The sequence shown here is derived from an EMBL/GenBank/DDBJ whole genome shotgun (WGS) entry which is preliminary data.</text>
</comment>
<comment type="function">
    <text evidence="1">Specifically methylates the guanosine in position 1516 of 16S rRNA.</text>
</comment>
<dbReference type="STRING" id="64969.SAMN02745127_00485"/>
<name>A0A1T4LI74_9GAMM</name>
<comment type="caution">
    <text evidence="1">Lacks conserved residue(s) required for the propagation of feature annotation.</text>
</comment>
<dbReference type="RefSeq" id="WP_078744092.1">
    <property type="nucleotide sequence ID" value="NZ_FUXG01000002.1"/>
</dbReference>
<evidence type="ECO:0000313" key="2">
    <source>
        <dbReference type="EMBL" id="OPX56649.1"/>
    </source>
</evidence>
<dbReference type="OrthoDB" id="3191794at2"/>
<keyword evidence="1" id="KW-0949">S-adenosyl-L-methionine</keyword>
<keyword evidence="3" id="KW-1185">Reference proteome</keyword>
<reference evidence="2 3" key="1">
    <citation type="submission" date="2017-01" db="EMBL/GenBank/DDBJ databases">
        <title>Genome Sequencing of a Marine Spirillum, Oceanospirillum multiglobuliferum ATCC 33336, from Japan.</title>
        <authorList>
            <person name="Carney J.G."/>
            <person name="Trachtenberg A.M."/>
            <person name="Rheaume B.A."/>
            <person name="Linnane J.D."/>
            <person name="Pitts N.L."/>
            <person name="Mykles D.L."/>
            <person name="Maclea K.S."/>
        </authorList>
    </citation>
    <scope>NUCLEOTIDE SEQUENCE [LARGE SCALE GENOMIC DNA]</scope>
    <source>
        <strain evidence="2 3">ATCC 33336</strain>
    </source>
</reference>
<feature type="binding site" evidence="1">
    <location>
        <begin position="144"/>
        <end position="145"/>
    </location>
    <ligand>
        <name>S-adenosyl-L-methionine</name>
        <dbReference type="ChEBI" id="CHEBI:59789"/>
    </ligand>
</feature>
<dbReference type="PANTHER" id="PTHR36112">
    <property type="entry name" value="RIBOSOMAL RNA SMALL SUBUNIT METHYLTRANSFERASE J"/>
    <property type="match status" value="1"/>
</dbReference>
<keyword evidence="1" id="KW-0489">Methyltransferase</keyword>
<dbReference type="Pfam" id="PF04445">
    <property type="entry name" value="SAM_MT"/>
    <property type="match status" value="1"/>
</dbReference>
<keyword evidence="1" id="KW-0698">rRNA processing</keyword>
<proteinExistence type="inferred from homology"/>
<accession>A0A1T4LI74</accession>
<dbReference type="HAMAP" id="MF_01523">
    <property type="entry name" value="16SrRNA_methyltr_J"/>
    <property type="match status" value="1"/>
</dbReference>
<dbReference type="SUPFAM" id="SSF53335">
    <property type="entry name" value="S-adenosyl-L-methionine-dependent methyltransferases"/>
    <property type="match status" value="1"/>
</dbReference>
<dbReference type="Gene3D" id="3.40.50.150">
    <property type="entry name" value="Vaccinia Virus protein VP39"/>
    <property type="match status" value="1"/>
</dbReference>
<dbReference type="AlphaFoldDB" id="A0A1T4LI74"/>
<gene>
    <name evidence="1" type="primary">rsmJ</name>
    <name evidence="2" type="ORF">BTE48_01750</name>
</gene>
<sequence>MIDIEQSLDGKAQPRQLVLCAEHARHWPARDQLFQQLQGCLPDHLSLSCADIRPEQEDLLLLLLTDQGLQLGESGKKAPNPIKVEFASGKAAHRRQFGGGKGQMIAKAVGLNSGVTPSVVDATAGLGGDAFVLASLGCSMLLLERHPVVAALLQDGLLRGSADPETAEICQRMPLVQGNACLSLAQAVTEAGFNPQVVYLDPMFPSRDKTAQVKKEMRLFHHLVGMDTDDAELLAAALEVATHRVVVKRPRKAPAIQGPAPSYTLEGKSSRYDIYTKRKLSAD</sequence>
<dbReference type="GO" id="GO:0008990">
    <property type="term" value="F:rRNA (guanine-N2-)-methyltransferase activity"/>
    <property type="evidence" value="ECO:0007669"/>
    <property type="project" value="UniProtKB-UniRule"/>
</dbReference>
<dbReference type="Proteomes" id="UP000191418">
    <property type="component" value="Unassembled WGS sequence"/>
</dbReference>
<keyword evidence="1" id="KW-0808">Transferase</keyword>
<evidence type="ECO:0000256" key="1">
    <source>
        <dbReference type="HAMAP-Rule" id="MF_01523"/>
    </source>
</evidence>
<dbReference type="InterPro" id="IPR029063">
    <property type="entry name" value="SAM-dependent_MTases_sf"/>
</dbReference>
<keyword evidence="1" id="KW-0963">Cytoplasm</keyword>
<dbReference type="EMBL" id="MTSM01000002">
    <property type="protein sequence ID" value="OPX56649.1"/>
    <property type="molecule type" value="Genomic_DNA"/>
</dbReference>
<organism evidence="2 3">
    <name type="scientific">Oceanospirillum multiglobuliferum</name>
    <dbReference type="NCBI Taxonomy" id="64969"/>
    <lineage>
        <taxon>Bacteria</taxon>
        <taxon>Pseudomonadati</taxon>
        <taxon>Pseudomonadota</taxon>
        <taxon>Gammaproteobacteria</taxon>
        <taxon>Oceanospirillales</taxon>
        <taxon>Oceanospirillaceae</taxon>
        <taxon>Oceanospirillum</taxon>
    </lineage>
</organism>